<evidence type="ECO:0000313" key="4">
    <source>
        <dbReference type="Proteomes" id="UP000626148"/>
    </source>
</evidence>
<dbReference type="Pfam" id="PF17131">
    <property type="entry name" value="LolA_like"/>
    <property type="match status" value="1"/>
</dbReference>
<comment type="caution">
    <text evidence="3">The sequence shown here is derived from an EMBL/GenBank/DDBJ whole genome shotgun (WGS) entry which is preliminary data.</text>
</comment>
<dbReference type="Proteomes" id="UP000626148">
    <property type="component" value="Unassembled WGS sequence"/>
</dbReference>
<feature type="chain" id="PRO_5037064709" evidence="1">
    <location>
        <begin position="31"/>
        <end position="272"/>
    </location>
</feature>
<keyword evidence="1" id="KW-0732">Signal</keyword>
<name>A0A918K3P6_9GAMM</name>
<evidence type="ECO:0000259" key="2">
    <source>
        <dbReference type="Pfam" id="PF17131"/>
    </source>
</evidence>
<accession>A0A918K3P6</accession>
<dbReference type="InterPro" id="IPR033399">
    <property type="entry name" value="TP_0789-like"/>
</dbReference>
<dbReference type="CDD" id="cd16329">
    <property type="entry name" value="LolA_like"/>
    <property type="match status" value="1"/>
</dbReference>
<dbReference type="AlphaFoldDB" id="A0A918K3P6"/>
<reference evidence="3" key="1">
    <citation type="journal article" date="2014" name="Int. J. Syst. Evol. Microbiol.">
        <title>Complete genome sequence of Corynebacterium casei LMG S-19264T (=DSM 44701T), isolated from a smear-ripened cheese.</title>
        <authorList>
            <consortium name="US DOE Joint Genome Institute (JGI-PGF)"/>
            <person name="Walter F."/>
            <person name="Albersmeier A."/>
            <person name="Kalinowski J."/>
            <person name="Ruckert C."/>
        </authorList>
    </citation>
    <scope>NUCLEOTIDE SEQUENCE</scope>
    <source>
        <strain evidence="3">KCTC 22169</strain>
    </source>
</reference>
<organism evidence="3 4">
    <name type="scientific">Saccharospirillum salsuginis</name>
    <dbReference type="NCBI Taxonomy" id="418750"/>
    <lineage>
        <taxon>Bacteria</taxon>
        <taxon>Pseudomonadati</taxon>
        <taxon>Pseudomonadota</taxon>
        <taxon>Gammaproteobacteria</taxon>
        <taxon>Oceanospirillales</taxon>
        <taxon>Saccharospirillaceae</taxon>
        <taxon>Saccharospirillum</taxon>
    </lineage>
</organism>
<protein>
    <submittedName>
        <fullName evidence="3">Sigma E regulatory protein, MucB/RseB</fullName>
    </submittedName>
</protein>
<sequence>MMLQHSVRTLTQPAIVLLAALVCLSYGARAETGDEIMAEVDAQPSPPAMASDMTMVLIDRNNQQRVRQLNSLRKTFEDSERSLLFFLSPQDVRGTGFLIFDYDDPDKGDDQWLFLPSLNKSKRIAGSDQSGSFMGSDLSYADLSSRNLEDWTYKLLGETKVSDEAIWQVEATAANDDVIDRTGYTQSVLYVRQSNHTVIRAIHTLEAEGERKLLNIPEWEHRDGFWIPTVMQVVSQEGGQTVHRTQLTFENIELNPDIREGNFSVQRLEQGL</sequence>
<dbReference type="EMBL" id="BMXR01000001">
    <property type="protein sequence ID" value="GGX41928.1"/>
    <property type="molecule type" value="Genomic_DNA"/>
</dbReference>
<evidence type="ECO:0000313" key="3">
    <source>
        <dbReference type="EMBL" id="GGX41928.1"/>
    </source>
</evidence>
<feature type="signal peptide" evidence="1">
    <location>
        <begin position="1"/>
        <end position="30"/>
    </location>
</feature>
<feature type="domain" description="Uncharacterized protein TP-0789" evidence="2">
    <location>
        <begin position="79"/>
        <end position="270"/>
    </location>
</feature>
<keyword evidence="4" id="KW-1185">Reference proteome</keyword>
<evidence type="ECO:0000256" key="1">
    <source>
        <dbReference type="SAM" id="SignalP"/>
    </source>
</evidence>
<reference evidence="3" key="2">
    <citation type="submission" date="2020-09" db="EMBL/GenBank/DDBJ databases">
        <authorList>
            <person name="Sun Q."/>
            <person name="Kim S."/>
        </authorList>
    </citation>
    <scope>NUCLEOTIDE SEQUENCE</scope>
    <source>
        <strain evidence="3">KCTC 22169</strain>
    </source>
</reference>
<proteinExistence type="predicted"/>
<gene>
    <name evidence="3" type="ORF">GCM10007392_06060</name>
</gene>
<dbReference type="Gene3D" id="2.50.20.10">
    <property type="entry name" value="Lipoprotein localisation LolA/LolB/LppX"/>
    <property type="match status" value="1"/>
</dbReference>
<dbReference type="RefSeq" id="WP_189606991.1">
    <property type="nucleotide sequence ID" value="NZ_BMXR01000001.1"/>
</dbReference>